<dbReference type="OrthoDB" id="3172239at2759"/>
<dbReference type="HOGENOM" id="CLU_024199_2_2_1"/>
<organism evidence="2 3">
    <name type="scientific">Jaapia argillacea MUCL 33604</name>
    <dbReference type="NCBI Taxonomy" id="933084"/>
    <lineage>
        <taxon>Eukaryota</taxon>
        <taxon>Fungi</taxon>
        <taxon>Dikarya</taxon>
        <taxon>Basidiomycota</taxon>
        <taxon>Agaricomycotina</taxon>
        <taxon>Agaricomycetes</taxon>
        <taxon>Agaricomycetidae</taxon>
        <taxon>Jaapiales</taxon>
        <taxon>Jaapiaceae</taxon>
        <taxon>Jaapia</taxon>
    </lineage>
</organism>
<dbReference type="STRING" id="933084.A0A067QFP2"/>
<dbReference type="Pfam" id="PF12937">
    <property type="entry name" value="F-box-like"/>
    <property type="match status" value="1"/>
</dbReference>
<name>A0A067QFP2_9AGAM</name>
<dbReference type="Proteomes" id="UP000027265">
    <property type="component" value="Unassembled WGS sequence"/>
</dbReference>
<gene>
    <name evidence="2" type="ORF">JAAARDRAFT_244328</name>
</gene>
<reference evidence="3" key="1">
    <citation type="journal article" date="2014" name="Proc. Natl. Acad. Sci. U.S.A.">
        <title>Extensive sampling of basidiomycete genomes demonstrates inadequacy of the white-rot/brown-rot paradigm for wood decay fungi.</title>
        <authorList>
            <person name="Riley R."/>
            <person name="Salamov A.A."/>
            <person name="Brown D.W."/>
            <person name="Nagy L.G."/>
            <person name="Floudas D."/>
            <person name="Held B.W."/>
            <person name="Levasseur A."/>
            <person name="Lombard V."/>
            <person name="Morin E."/>
            <person name="Otillar R."/>
            <person name="Lindquist E.A."/>
            <person name="Sun H."/>
            <person name="LaButti K.M."/>
            <person name="Schmutz J."/>
            <person name="Jabbour D."/>
            <person name="Luo H."/>
            <person name="Baker S.E."/>
            <person name="Pisabarro A.G."/>
            <person name="Walton J.D."/>
            <person name="Blanchette R.A."/>
            <person name="Henrissat B."/>
            <person name="Martin F."/>
            <person name="Cullen D."/>
            <person name="Hibbett D.S."/>
            <person name="Grigoriev I.V."/>
        </authorList>
    </citation>
    <scope>NUCLEOTIDE SEQUENCE [LARGE SCALE GENOMIC DNA]</scope>
    <source>
        <strain evidence="3">MUCL 33604</strain>
    </source>
</reference>
<accession>A0A067QFP2</accession>
<dbReference type="InterPro" id="IPR032675">
    <property type="entry name" value="LRR_dom_sf"/>
</dbReference>
<evidence type="ECO:0000259" key="1">
    <source>
        <dbReference type="Pfam" id="PF12937"/>
    </source>
</evidence>
<keyword evidence="3" id="KW-1185">Reference proteome</keyword>
<dbReference type="Gene3D" id="1.20.1280.50">
    <property type="match status" value="1"/>
</dbReference>
<dbReference type="Gene3D" id="3.80.10.10">
    <property type="entry name" value="Ribonuclease Inhibitor"/>
    <property type="match status" value="1"/>
</dbReference>
<feature type="domain" description="F-box" evidence="1">
    <location>
        <begin position="52"/>
        <end position="114"/>
    </location>
</feature>
<evidence type="ECO:0000313" key="2">
    <source>
        <dbReference type="EMBL" id="KDQ64965.1"/>
    </source>
</evidence>
<proteinExistence type="predicted"/>
<sequence>MIPPTGNISGFVTENISNMDFPDAQGMIDAEIEKLRQRIRVLKRYRNDLSPINRLPREILLLIFQQLIPDLDFDGPLDDDGRHPGFPSNLLNVTYVSQGWRSMALESSGLWSRIVSPPFRFAKEMLARSRDTCLEVDVRGDDAKRFLPCVFGQLSRIRVLAIDRNEREPAFEELDWPAPLLETLSLHRVVLPRRLFAGQCQKLKQVYLRQCVFRWSYDVSTPFRNLITLQLKGCDGRLPNGLPSVLFVLEAMPLLRKLQLDHSCLGMPDDLGIAKFGPPVVMPSLVDLEFVDSAKECVQFLEHFIFPKIQSARFGIHDSYYPTESIRPSDFCDAIRRSFQHRQDEQPYVFIDFDFGRKLRAYTAVPPEAANGSSGDIEPRLQLKIEYWPTFLPDLPRIFHTQYVWAYHSVTRTIQAKKYLGSSLHRFVTCRNVQLPR</sequence>
<dbReference type="SUPFAM" id="SSF52047">
    <property type="entry name" value="RNI-like"/>
    <property type="match status" value="1"/>
</dbReference>
<dbReference type="AlphaFoldDB" id="A0A067QFP2"/>
<dbReference type="InterPro" id="IPR001810">
    <property type="entry name" value="F-box_dom"/>
</dbReference>
<evidence type="ECO:0000313" key="3">
    <source>
        <dbReference type="Proteomes" id="UP000027265"/>
    </source>
</evidence>
<dbReference type="InParanoid" id="A0A067QFP2"/>
<dbReference type="EMBL" id="KL197709">
    <property type="protein sequence ID" value="KDQ64965.1"/>
    <property type="molecule type" value="Genomic_DNA"/>
</dbReference>
<protein>
    <recommendedName>
        <fullName evidence="1">F-box domain-containing protein</fullName>
    </recommendedName>
</protein>